<gene>
    <name evidence="2" type="ORF">ACFPN1_00075</name>
</gene>
<evidence type="ECO:0000256" key="1">
    <source>
        <dbReference type="SAM" id="Phobius"/>
    </source>
</evidence>
<evidence type="ECO:0008006" key="4">
    <source>
        <dbReference type="Google" id="ProtNLM"/>
    </source>
</evidence>
<evidence type="ECO:0000313" key="2">
    <source>
        <dbReference type="EMBL" id="MFC5568463.1"/>
    </source>
</evidence>
<reference evidence="3" key="1">
    <citation type="journal article" date="2019" name="Int. J. Syst. Evol. Microbiol.">
        <title>The Global Catalogue of Microorganisms (GCM) 10K type strain sequencing project: providing services to taxonomists for standard genome sequencing and annotation.</title>
        <authorList>
            <consortium name="The Broad Institute Genomics Platform"/>
            <consortium name="The Broad Institute Genome Sequencing Center for Infectious Disease"/>
            <person name="Wu L."/>
            <person name="Ma J."/>
        </authorList>
    </citation>
    <scope>NUCLEOTIDE SEQUENCE [LARGE SCALE GENOMIC DNA]</scope>
    <source>
        <strain evidence="3">KACC 11407</strain>
    </source>
</reference>
<keyword evidence="1" id="KW-0812">Transmembrane</keyword>
<name>A0ABW0SHE1_9GAMM</name>
<evidence type="ECO:0000313" key="3">
    <source>
        <dbReference type="Proteomes" id="UP001596036"/>
    </source>
</evidence>
<organism evidence="2 3">
    <name type="scientific">Lysobacter yangpyeongensis</name>
    <dbReference type="NCBI Taxonomy" id="346182"/>
    <lineage>
        <taxon>Bacteria</taxon>
        <taxon>Pseudomonadati</taxon>
        <taxon>Pseudomonadota</taxon>
        <taxon>Gammaproteobacteria</taxon>
        <taxon>Lysobacterales</taxon>
        <taxon>Lysobacteraceae</taxon>
        <taxon>Lysobacter</taxon>
    </lineage>
</organism>
<comment type="caution">
    <text evidence="2">The sequence shown here is derived from an EMBL/GenBank/DDBJ whole genome shotgun (WGS) entry which is preliminary data.</text>
</comment>
<keyword evidence="1" id="KW-0472">Membrane</keyword>
<feature type="transmembrane region" description="Helical" evidence="1">
    <location>
        <begin position="163"/>
        <end position="181"/>
    </location>
</feature>
<dbReference type="Proteomes" id="UP001596036">
    <property type="component" value="Unassembled WGS sequence"/>
</dbReference>
<dbReference type="RefSeq" id="WP_386751925.1">
    <property type="nucleotide sequence ID" value="NZ_JBHSNM010000001.1"/>
</dbReference>
<feature type="transmembrane region" description="Helical" evidence="1">
    <location>
        <begin position="104"/>
        <end position="123"/>
    </location>
</feature>
<dbReference type="EMBL" id="JBHSNM010000001">
    <property type="protein sequence ID" value="MFC5568463.1"/>
    <property type="molecule type" value="Genomic_DNA"/>
</dbReference>
<accession>A0ABW0SHE1</accession>
<sequence length="185" mass="19853">MKTIIAAVVGGVLLFLWGFVAHVLLPFSDQALKPVPNEAAVIETLRSNITENGVYAVPHLDYRRASEAEQEAYADKVANGPSGLLVVRTGGVSMDMKKELPMEFLSNVLAALVAALAVGGLALRSYGARVGTLFAFGVVAWLSVSVSQWTWYGFSTDFLISDLVDQWGGWLLAALGMAAVLKPRR</sequence>
<proteinExistence type="predicted"/>
<keyword evidence="3" id="KW-1185">Reference proteome</keyword>
<protein>
    <recommendedName>
        <fullName evidence="4">VanZ family protein</fullName>
    </recommendedName>
</protein>
<feature type="transmembrane region" description="Helical" evidence="1">
    <location>
        <begin position="130"/>
        <end position="151"/>
    </location>
</feature>
<keyword evidence="1" id="KW-1133">Transmembrane helix</keyword>